<dbReference type="Pfam" id="PF08064">
    <property type="entry name" value="UME"/>
    <property type="match status" value="1"/>
</dbReference>
<evidence type="ECO:0000256" key="8">
    <source>
        <dbReference type="ARBA" id="ARBA00022763"/>
    </source>
</evidence>
<accession>A0A1B8GUM9</accession>
<dbReference type="Pfam" id="PF00454">
    <property type="entry name" value="PI3_PI4_kinase"/>
    <property type="match status" value="1"/>
</dbReference>
<dbReference type="InterPro" id="IPR011989">
    <property type="entry name" value="ARM-like"/>
</dbReference>
<dbReference type="SMART" id="SM00802">
    <property type="entry name" value="UME"/>
    <property type="match status" value="1"/>
</dbReference>
<name>A0A1B8GUM9_9PEZI</name>
<dbReference type="PROSITE" id="PS50290">
    <property type="entry name" value="PI3_4_KINASE_3"/>
    <property type="match status" value="1"/>
</dbReference>
<dbReference type="Gene3D" id="3.30.1010.10">
    <property type="entry name" value="Phosphatidylinositol 3-kinase Catalytic Subunit, Chain A, domain 4"/>
    <property type="match status" value="1"/>
</dbReference>
<evidence type="ECO:0000256" key="13">
    <source>
        <dbReference type="ARBA" id="ARBA00025079"/>
    </source>
</evidence>
<dbReference type="InterPro" id="IPR003151">
    <property type="entry name" value="PIK-rel_kinase_FAT"/>
</dbReference>
<evidence type="ECO:0000256" key="2">
    <source>
        <dbReference type="ARBA" id="ARBA00010769"/>
    </source>
</evidence>
<dbReference type="InterPro" id="IPR003152">
    <property type="entry name" value="FATC_dom"/>
</dbReference>
<evidence type="ECO:0000256" key="1">
    <source>
        <dbReference type="ARBA" id="ARBA00004123"/>
    </source>
</evidence>
<keyword evidence="10" id="KW-0067">ATP-binding</keyword>
<dbReference type="GO" id="GO:0005694">
    <property type="term" value="C:chromosome"/>
    <property type="evidence" value="ECO:0007669"/>
    <property type="project" value="TreeGrafter"/>
</dbReference>
<dbReference type="SUPFAM" id="SSF56112">
    <property type="entry name" value="Protein kinase-like (PK-like)"/>
    <property type="match status" value="1"/>
</dbReference>
<evidence type="ECO:0000256" key="6">
    <source>
        <dbReference type="ARBA" id="ARBA00022679"/>
    </source>
</evidence>
<evidence type="ECO:0000256" key="10">
    <source>
        <dbReference type="ARBA" id="ARBA00022840"/>
    </source>
</evidence>
<dbReference type="GO" id="GO:0000077">
    <property type="term" value="P:DNA damage checkpoint signaling"/>
    <property type="evidence" value="ECO:0007669"/>
    <property type="project" value="TreeGrafter"/>
</dbReference>
<keyword evidence="12" id="KW-0539">Nucleus</keyword>
<dbReference type="GO" id="GO:0000723">
    <property type="term" value="P:telomere maintenance"/>
    <property type="evidence" value="ECO:0007669"/>
    <property type="project" value="TreeGrafter"/>
</dbReference>
<dbReference type="Pfam" id="PF25030">
    <property type="entry name" value="M-HEAT_ATR"/>
    <property type="match status" value="1"/>
</dbReference>
<dbReference type="FunFam" id="1.10.1070.11:FF:000031">
    <property type="entry name" value="Phosphatidyl inositol 3-kinase"/>
    <property type="match status" value="1"/>
</dbReference>
<keyword evidence="6" id="KW-0808">Transferase</keyword>
<comment type="function">
    <text evidence="13">Serine/threonine protein kinase which activates checkpoint signaling upon genotoxic stresses such as ionizing radiation (IR), ultraviolet light (UV), or DNA replication stalling, thereby acting as a DNA damage sensor. Recognizes the substrate consensus sequence [ST]-Q. Phosphorylates histone H2A to form H2AS128ph (gamma-H2A) at sites of DNA damage, involved in the regulation of DNA damage response mechanism. Required for the control of telomere length and genome stability.</text>
</comment>
<keyword evidence="19" id="KW-1185">Reference proteome</keyword>
<keyword evidence="8" id="KW-0227">DNA damage</keyword>
<feature type="domain" description="PI3K/PI4K catalytic" evidence="15">
    <location>
        <begin position="2148"/>
        <end position="2457"/>
    </location>
</feature>
<evidence type="ECO:0000256" key="3">
    <source>
        <dbReference type="ARBA" id="ARBA00011370"/>
    </source>
</evidence>
<dbReference type="PANTHER" id="PTHR11139:SF125">
    <property type="entry name" value="SERINE_THREONINE-PROTEIN KINASE MEC1"/>
    <property type="match status" value="1"/>
</dbReference>
<evidence type="ECO:0000313" key="19">
    <source>
        <dbReference type="Proteomes" id="UP000091956"/>
    </source>
</evidence>
<organism evidence="18 19">
    <name type="scientific">Pseudogymnoascus verrucosus</name>
    <dbReference type="NCBI Taxonomy" id="342668"/>
    <lineage>
        <taxon>Eukaryota</taxon>
        <taxon>Fungi</taxon>
        <taxon>Dikarya</taxon>
        <taxon>Ascomycota</taxon>
        <taxon>Pezizomycotina</taxon>
        <taxon>Leotiomycetes</taxon>
        <taxon>Thelebolales</taxon>
        <taxon>Thelebolaceae</taxon>
        <taxon>Pseudogymnoascus</taxon>
    </lineage>
</organism>
<dbReference type="InterPro" id="IPR056802">
    <property type="entry name" value="ATR-like_M-HEAT"/>
</dbReference>
<feature type="region of interest" description="Disordered" evidence="14">
    <location>
        <begin position="1"/>
        <end position="32"/>
    </location>
</feature>
<dbReference type="InterPro" id="IPR012993">
    <property type="entry name" value="UME"/>
</dbReference>
<dbReference type="PROSITE" id="PS51190">
    <property type="entry name" value="FATC"/>
    <property type="match status" value="1"/>
</dbReference>
<dbReference type="RefSeq" id="XP_059319958.1">
    <property type="nucleotide sequence ID" value="XM_059463476.1"/>
</dbReference>
<dbReference type="EMBL" id="KV460212">
    <property type="protein sequence ID" value="OBT99537.2"/>
    <property type="molecule type" value="Genomic_DNA"/>
</dbReference>
<dbReference type="Proteomes" id="UP000091956">
    <property type="component" value="Unassembled WGS sequence"/>
</dbReference>
<evidence type="ECO:0000256" key="9">
    <source>
        <dbReference type="ARBA" id="ARBA00022777"/>
    </source>
</evidence>
<dbReference type="PROSITE" id="PS51189">
    <property type="entry name" value="FAT"/>
    <property type="match status" value="1"/>
</dbReference>
<evidence type="ECO:0000259" key="15">
    <source>
        <dbReference type="PROSITE" id="PS50290"/>
    </source>
</evidence>
<evidence type="ECO:0000256" key="7">
    <source>
        <dbReference type="ARBA" id="ARBA00022741"/>
    </source>
</evidence>
<sequence>MGNPSRMPPGQHATNGDSIDTGPGAFEPPPSTLAAKLVNKLSGSHKPSLQGSQDSFGLLVSEVSKFDKTRNEHTSPEEIRENNYRVVYVLTKARLGPVCSDESDPFAKKERVLDDAAQVLDLFITSIKETPEILTKVGAQNDLVRTGRGVPLWIWLWPRLLRLLGNEGCEPLWSKVKELFHTAFDVSRALDVEFWGVGLQFLNYLRHCADASLHNVAAISTSTIALPLATIEDDLSFQSRLGFVENGCTYNLRRGSDSFHHTQQLLTLVAELSLSSFVDGQLYESTSHRYMAWVFDSFLELRTTAARSAAYKTEQDEIHSCSISVDAVHRLVSSQAQHIDAPAHRKGYRVLAHLCSELVAYPAPFSDVIDRVKLAAILLDLASACEASGSVSQVVAINLLPVLDKAIVLAAPTDDDLKSCILLLRQKCQNIPPQTAPITLENKALELQFRSLCFKDLPSVDNYNDGGPQTKRRKIAPHSLLEEITEEAYILLGAQKATDLDGLSHIAADCFSHLEDTNRCKALKLLGMIPCASAHTLTVFRDKNGEFGEPECTVCGSSSKAEPTIDTASDRTVPAPVSVSEPNSTAQADPIIHQGPQSADMAKVEAQAVAILSALLKVGDFELSRKPRILAMVVVRKFALHFEGAQFMDLESSVLGQWCLTSLRSSVRELRIAAGRTVPAFLRDGNNVDVEVTRRNRVNAINILRQFSGETPPHLTETWVVTWGQIARVSKDRELNLTLLRLIEYLGHTNQIISGLAFTEILSTAEVHGVPVGQMFSPFWRTIAHTAVSDLQNRPQTVQLMAELLSISVPEFLVETQAYTLPWLVLAKKTDIITKISQAREDDDPSKAIISNMVAIMPLLLVQAVPDIETFIMGLLRGVSTAFDKIDLVQCLGIGAIEIAVELLKNAGDEDDSKKSRVRHALNILAAHCDIIPSDGEQSKDKIGAFLEQYSLGIMSHFSELVNDTRVWQSPNEKKRSLRGIEELVKVGKSHTRSALPQIHACLQSALSNDHLRTAAFQAWGTMIRSFDDEEVSVMLETTFAIIIQHWQFFDSSTREYARKLIEYLLTKRFQTLGVNADLLPSLAQIPELQSCEERLVKMRSKPDVKQEYQIFSRRISHEHASVVTQGLTELASYLKKNQEFLQASAVSEQPEKVVGELLRAILDACVQFNDSNTDVARLAGECLGMIGCVDSNRVETVRKRKEIVVLSNFDGSADTTDFVLFILQEVLVKAFASATNPRAQGFFSYAMQELLRRCDFSVVVSQYRSHQINTGDAEKLHKKWLGLPESVQMTLSPFLSSKYTVTAMATNPVQYPIFQSTKSYNVWLRAFVLDLLQKPQNANASLIFDPLSRVIRIQDTSVANFLLPYTVLHSVALGSDQDRSYILGEILAILEHDTSTDSHNDLNNVKLCSEAIFRVLDYLARWAQEEKAALGLLSTRTNSDTEEKSRRHLRLQLVAKLLSAIPAQIISRRAVECKSYARALFHWEAHIRKVRKNNEPIPKSMLLRLQDIYTQIDEPDGIEGISAHLYVLDIDQQVLGHRKAGRWTAAQSWYEIKLAENPSDTEAQVNLLDCMKESGQYDALLNYVEGIEQSSSIVSKILPFATEASWSTSRWNMLEKYVAKAPVEIAGDFNVNIGRVLLAFRDRDFNVFDAAIKSLREHIAGSLSADTTSSLGSCHDSMLRLHVLTELDMIAHSSDDASQRQQVLSSLDRRLEVVGAYLNDKQYLLGLRRAAMQLSRNTFTEANIASAWLTSARVARKGNSVHHSFNAVLHASKLGDDSAMIEHARLIWREGHHRKAIQSLQGAIDNNAFISHNQAPSELETGQEGNRDHQNLLAARAHLLLAKWQDDAGQTHSTALRSQYQFAAKLSMTWERGHYYLGRHYNKLLESEKTMASDQQIVPYLTGEMARLVIENYLRSLSYGTKYVYQTLPRILTLWLDLGMQITQPVDAKYGTKEFAATLKIKQKEQIASIHLRFDKYVQKMPAYIFYTALPQIVARIAHPNQEVYQYLHQIIVKVVSTHPQQALWTLLAVTTSTQTERKTRGASILQTLFSASRKLSPAGVDLKSMIQKGQKLSQQLLVACTAGDFPTNRTTFVSITKHLGFNPKQCCPSPLAVPIESALTATLPTLADSVGSHKAFSRDVITIDGFADEVMVLSSLQRPRKLTTRGSDGKLYGLLCKPKDDLRKDQRLMEFNSMINRSLKRDAEASKRQLYIKTYAVTPLNEECGIIEWVDGLKTLRDILLGFYKSIGVAPNYTELRVLLKDASENDDKLFLFKDKILAQLPPVFHQWFVQQFPEPSSWFTARLKYTRSCAVMSMVGTILGLGDRHGENILFEEGNGGTFHVDFNCLFDKGLTFQQPERVPFRLTHNMVDAMGVYGYEGPFRTSSEISLRLLRQHEETLMTILEAFVYDPTLDLLENKNKKRRERDPALQKVPNTPQGVLKSIRRKMRGLLEGDSVPLGVEGQVDELIKQATSTKNLVGMYIGWCAFF</sequence>
<dbReference type="PANTHER" id="PTHR11139">
    <property type="entry name" value="ATAXIA TELANGIECTASIA MUTATED ATM -RELATED"/>
    <property type="match status" value="1"/>
</dbReference>
<protein>
    <recommendedName>
        <fullName evidence="4">non-specific serine/threonine protein kinase</fullName>
        <ecNumber evidence="4">2.7.11.1</ecNumber>
    </recommendedName>
</protein>
<dbReference type="Gene3D" id="1.25.10.10">
    <property type="entry name" value="Leucine-rich Repeat Variant"/>
    <property type="match status" value="1"/>
</dbReference>
<evidence type="ECO:0000259" key="16">
    <source>
        <dbReference type="PROSITE" id="PS51189"/>
    </source>
</evidence>
<dbReference type="STRING" id="342668.A0A1B8GUM9"/>
<evidence type="ECO:0000259" key="17">
    <source>
        <dbReference type="PROSITE" id="PS51190"/>
    </source>
</evidence>
<evidence type="ECO:0000256" key="12">
    <source>
        <dbReference type="ARBA" id="ARBA00023242"/>
    </source>
</evidence>
<dbReference type="SMART" id="SM01343">
    <property type="entry name" value="FATC"/>
    <property type="match status" value="1"/>
</dbReference>
<keyword evidence="5" id="KW-0723">Serine/threonine-protein kinase</keyword>
<dbReference type="GeneID" id="28836183"/>
<dbReference type="InterPro" id="IPR000403">
    <property type="entry name" value="PI3/4_kinase_cat_dom"/>
</dbReference>
<evidence type="ECO:0000256" key="4">
    <source>
        <dbReference type="ARBA" id="ARBA00012513"/>
    </source>
</evidence>
<dbReference type="SMART" id="SM00146">
    <property type="entry name" value="PI3Kc"/>
    <property type="match status" value="1"/>
</dbReference>
<dbReference type="InterPro" id="IPR050517">
    <property type="entry name" value="DDR_Repair_Kinase"/>
</dbReference>
<comment type="similarity">
    <text evidence="2">Belongs to the PI3/PI4-kinase family. ATM subfamily.</text>
</comment>
<comment type="subunit">
    <text evidence="3">Associates with DNA double-strand breaks.</text>
</comment>
<keyword evidence="11" id="KW-0234">DNA repair</keyword>
<evidence type="ECO:0000256" key="5">
    <source>
        <dbReference type="ARBA" id="ARBA00022527"/>
    </source>
</evidence>
<evidence type="ECO:0000313" key="18">
    <source>
        <dbReference type="EMBL" id="OBT99537.2"/>
    </source>
</evidence>
<dbReference type="FunFam" id="3.30.1010.10:FF:000017">
    <property type="entry name" value="Inositol kinase kinase (UvsB)"/>
    <property type="match status" value="1"/>
</dbReference>
<comment type="subcellular location">
    <subcellularLocation>
        <location evidence="1">Nucleus</location>
    </subcellularLocation>
</comment>
<feature type="region of interest" description="Disordered" evidence="14">
    <location>
        <begin position="558"/>
        <end position="589"/>
    </location>
</feature>
<reference evidence="19" key="2">
    <citation type="journal article" date="2018" name="Nat. Commun.">
        <title>Extreme sensitivity to ultraviolet light in the fungal pathogen causing white-nose syndrome of bats.</title>
        <authorList>
            <person name="Palmer J.M."/>
            <person name="Drees K.P."/>
            <person name="Foster J.T."/>
            <person name="Lindner D.L."/>
        </authorList>
    </citation>
    <scope>NUCLEOTIDE SEQUENCE [LARGE SCALE GENOMIC DNA]</scope>
    <source>
        <strain evidence="19">UAMH 10579</strain>
    </source>
</reference>
<dbReference type="EC" id="2.7.11.1" evidence="4"/>
<dbReference type="GO" id="GO:0006281">
    <property type="term" value="P:DNA repair"/>
    <property type="evidence" value="ECO:0007669"/>
    <property type="project" value="UniProtKB-KW"/>
</dbReference>
<reference evidence="18 19" key="1">
    <citation type="submission" date="2016-03" db="EMBL/GenBank/DDBJ databases">
        <title>Comparative genomics of Pseudogymnoascus destructans, the fungus causing white-nose syndrome of bats.</title>
        <authorList>
            <person name="Palmer J.M."/>
            <person name="Drees K.P."/>
            <person name="Foster J.T."/>
            <person name="Lindner D.L."/>
        </authorList>
    </citation>
    <scope>NUCLEOTIDE SEQUENCE [LARGE SCALE GENOMIC DNA]</scope>
    <source>
        <strain evidence="18 19">UAMH 10579</strain>
    </source>
</reference>
<dbReference type="Pfam" id="PF23593">
    <property type="entry name" value="HEAT_ATR"/>
    <property type="match status" value="1"/>
</dbReference>
<dbReference type="Gene3D" id="1.10.1070.11">
    <property type="entry name" value="Phosphatidylinositol 3-/4-kinase, catalytic domain"/>
    <property type="match status" value="1"/>
</dbReference>
<dbReference type="Pfam" id="PF02259">
    <property type="entry name" value="FAT"/>
    <property type="match status" value="1"/>
</dbReference>
<feature type="domain" description="FATC" evidence="17">
    <location>
        <begin position="2458"/>
        <end position="2490"/>
    </location>
</feature>
<dbReference type="InterPro" id="IPR036940">
    <property type="entry name" value="PI3/4_kinase_cat_sf"/>
</dbReference>
<dbReference type="GO" id="GO:0005634">
    <property type="term" value="C:nucleus"/>
    <property type="evidence" value="ECO:0007669"/>
    <property type="project" value="UniProtKB-SubCell"/>
</dbReference>
<dbReference type="InterPro" id="IPR016024">
    <property type="entry name" value="ARM-type_fold"/>
</dbReference>
<keyword evidence="9 18" id="KW-0418">Kinase</keyword>
<feature type="domain" description="FAT" evidence="16">
    <location>
        <begin position="1466"/>
        <end position="2034"/>
    </location>
</feature>
<gene>
    <name evidence="18" type="primary">MEC1_1</name>
    <name evidence="18" type="ORF">VE01_02797</name>
</gene>
<proteinExistence type="inferred from homology"/>
<dbReference type="InterPro" id="IPR011009">
    <property type="entry name" value="Kinase-like_dom_sf"/>
</dbReference>
<dbReference type="SUPFAM" id="SSF48371">
    <property type="entry name" value="ARM repeat"/>
    <property type="match status" value="1"/>
</dbReference>
<keyword evidence="7" id="KW-0547">Nucleotide-binding</keyword>
<dbReference type="GO" id="GO:0005524">
    <property type="term" value="F:ATP binding"/>
    <property type="evidence" value="ECO:0007669"/>
    <property type="project" value="UniProtKB-KW"/>
</dbReference>
<dbReference type="InterPro" id="IPR014009">
    <property type="entry name" value="PIK_FAT"/>
</dbReference>
<dbReference type="GO" id="GO:0004674">
    <property type="term" value="F:protein serine/threonine kinase activity"/>
    <property type="evidence" value="ECO:0007669"/>
    <property type="project" value="UniProtKB-KW"/>
</dbReference>
<dbReference type="Pfam" id="PF02260">
    <property type="entry name" value="FATC"/>
    <property type="match status" value="1"/>
</dbReference>
<evidence type="ECO:0000256" key="11">
    <source>
        <dbReference type="ARBA" id="ARBA00023204"/>
    </source>
</evidence>
<dbReference type="InterPro" id="IPR057564">
    <property type="entry name" value="HEAT_ATR"/>
</dbReference>
<evidence type="ECO:0000256" key="14">
    <source>
        <dbReference type="SAM" id="MobiDB-lite"/>
    </source>
</evidence>
<dbReference type="CDD" id="cd00892">
    <property type="entry name" value="PIKKc_ATR"/>
    <property type="match status" value="1"/>
</dbReference>